<comment type="caution">
    <text evidence="1">The sequence shown here is derived from an EMBL/GenBank/DDBJ whole genome shotgun (WGS) entry which is preliminary data.</text>
</comment>
<accession>A0A090Q3I7</accession>
<evidence type="ECO:0000313" key="1">
    <source>
        <dbReference type="EMBL" id="GAK97649.1"/>
    </source>
</evidence>
<gene>
    <name evidence="1" type="ORF">JCM19294_185</name>
</gene>
<dbReference type="Proteomes" id="UP000029221">
    <property type="component" value="Unassembled WGS sequence"/>
</dbReference>
<evidence type="ECO:0000313" key="2">
    <source>
        <dbReference type="Proteomes" id="UP000029221"/>
    </source>
</evidence>
<organism evidence="1 2">
    <name type="scientific">Nonlabens tegetincola</name>
    <dbReference type="NCBI Taxonomy" id="323273"/>
    <lineage>
        <taxon>Bacteria</taxon>
        <taxon>Pseudomonadati</taxon>
        <taxon>Bacteroidota</taxon>
        <taxon>Flavobacteriia</taxon>
        <taxon>Flavobacteriales</taxon>
        <taxon>Flavobacteriaceae</taxon>
        <taxon>Nonlabens</taxon>
    </lineage>
</organism>
<proteinExistence type="predicted"/>
<reference evidence="1" key="1">
    <citation type="journal article" date="2014" name="Genome Announc.">
        <title>Draft Genome Sequences of Marine Flavobacterium Nonlabens Strains NR17, NR24, NR27, NR32, NR33, and Ara13.</title>
        <authorList>
            <person name="Nakanishi M."/>
            <person name="Meirelles P."/>
            <person name="Suzuki R."/>
            <person name="Takatani N."/>
            <person name="Mino S."/>
            <person name="Suda W."/>
            <person name="Oshima K."/>
            <person name="Hattori M."/>
            <person name="Ohkuma M."/>
            <person name="Hosokawa M."/>
            <person name="Miyashita K."/>
            <person name="Thompson F.L."/>
            <person name="Niwa A."/>
            <person name="Sawabe T."/>
            <person name="Sawabe T."/>
        </authorList>
    </citation>
    <scope>NUCLEOTIDE SEQUENCE [LARGE SCALE GENOMIC DNA]</scope>
    <source>
        <strain evidence="1">JCM 19294</strain>
    </source>
</reference>
<sequence length="37" mass="4402">MRITDRLTDLTTDFPLLSRKRKESNPSVFTFEEWALS</sequence>
<name>A0A090Q3I7_9FLAO</name>
<keyword evidence="2" id="KW-1185">Reference proteome</keyword>
<dbReference type="EMBL" id="BBML01000006">
    <property type="protein sequence ID" value="GAK97649.1"/>
    <property type="molecule type" value="Genomic_DNA"/>
</dbReference>
<dbReference type="AlphaFoldDB" id="A0A090Q3I7"/>
<protein>
    <submittedName>
        <fullName evidence="1">Uncharacterized protein</fullName>
    </submittedName>
</protein>